<comment type="caution">
    <text evidence="2">The sequence shown here is derived from an EMBL/GenBank/DDBJ whole genome shotgun (WGS) entry which is preliminary data.</text>
</comment>
<organism evidence="2 3">
    <name type="scientific">Zizania palustris</name>
    <name type="common">Northern wild rice</name>
    <dbReference type="NCBI Taxonomy" id="103762"/>
    <lineage>
        <taxon>Eukaryota</taxon>
        <taxon>Viridiplantae</taxon>
        <taxon>Streptophyta</taxon>
        <taxon>Embryophyta</taxon>
        <taxon>Tracheophyta</taxon>
        <taxon>Spermatophyta</taxon>
        <taxon>Magnoliopsida</taxon>
        <taxon>Liliopsida</taxon>
        <taxon>Poales</taxon>
        <taxon>Poaceae</taxon>
        <taxon>BOP clade</taxon>
        <taxon>Oryzoideae</taxon>
        <taxon>Oryzeae</taxon>
        <taxon>Zizaniinae</taxon>
        <taxon>Zizania</taxon>
    </lineage>
</organism>
<reference evidence="2" key="1">
    <citation type="journal article" date="2021" name="bioRxiv">
        <title>Whole Genome Assembly and Annotation of Northern Wild Rice, Zizania palustris L., Supports a Whole Genome Duplication in the Zizania Genus.</title>
        <authorList>
            <person name="Haas M."/>
            <person name="Kono T."/>
            <person name="Macchietto M."/>
            <person name="Millas R."/>
            <person name="McGilp L."/>
            <person name="Shao M."/>
            <person name="Duquette J."/>
            <person name="Hirsch C.N."/>
            <person name="Kimball J."/>
        </authorList>
    </citation>
    <scope>NUCLEOTIDE SEQUENCE</scope>
    <source>
        <tissue evidence="2">Fresh leaf tissue</tissue>
    </source>
</reference>
<sequence>MVIKCESSFTRMKIIIDSTESDDDTKRVATSGSGTKRVAASGYGTKSAMTSGSGTKRATVASGYDTKHVATHGFGTKWQKATTTSDSNTKLDTVKKMLQYVIEKMHVLEEKIDALIEKGLKK</sequence>
<dbReference type="AlphaFoldDB" id="A0A8J5WPJ1"/>
<evidence type="ECO:0000256" key="1">
    <source>
        <dbReference type="SAM" id="MobiDB-lite"/>
    </source>
</evidence>
<feature type="compositionally biased region" description="Polar residues" evidence="1">
    <location>
        <begin position="47"/>
        <end position="56"/>
    </location>
</feature>
<feature type="region of interest" description="Disordered" evidence="1">
    <location>
        <begin position="39"/>
        <end position="58"/>
    </location>
</feature>
<dbReference type="EMBL" id="JAAALK010000080">
    <property type="protein sequence ID" value="KAG8094985.1"/>
    <property type="molecule type" value="Genomic_DNA"/>
</dbReference>
<reference evidence="2" key="2">
    <citation type="submission" date="2021-02" db="EMBL/GenBank/DDBJ databases">
        <authorList>
            <person name="Kimball J.A."/>
            <person name="Haas M.W."/>
            <person name="Macchietto M."/>
            <person name="Kono T."/>
            <person name="Duquette J."/>
            <person name="Shao M."/>
        </authorList>
    </citation>
    <scope>NUCLEOTIDE SEQUENCE</scope>
    <source>
        <tissue evidence="2">Fresh leaf tissue</tissue>
    </source>
</reference>
<proteinExistence type="predicted"/>
<dbReference type="Proteomes" id="UP000729402">
    <property type="component" value="Unassembled WGS sequence"/>
</dbReference>
<evidence type="ECO:0000313" key="2">
    <source>
        <dbReference type="EMBL" id="KAG8094985.1"/>
    </source>
</evidence>
<keyword evidence="3" id="KW-1185">Reference proteome</keyword>
<evidence type="ECO:0000313" key="3">
    <source>
        <dbReference type="Proteomes" id="UP000729402"/>
    </source>
</evidence>
<protein>
    <submittedName>
        <fullName evidence="2">Uncharacterized protein</fullName>
    </submittedName>
</protein>
<name>A0A8J5WPJ1_ZIZPA</name>
<gene>
    <name evidence="2" type="ORF">GUJ93_ZPchr0012g21183</name>
</gene>
<accession>A0A8J5WPJ1</accession>